<dbReference type="AlphaFoldDB" id="A0A916QNK3"/>
<sequence length="157" mass="18035">MKTFAMRPNHLLRHLQRYMPRHLLTIALLSLSCLTLPGLAQAQMDDGPVYELRTYTSTPGNLDNLLTRFRDHTMRIFEKHGMTNVAYWVPLDPELADDTLIYILKHDSMAAAQASWQAFGADPEWHEVNEASNRNGPILDSVVRQYMTMTDFSPMLE</sequence>
<reference evidence="3" key="1">
    <citation type="journal article" date="2014" name="Int. J. Syst. Evol. Microbiol.">
        <title>Complete genome sequence of Corynebacterium casei LMG S-19264T (=DSM 44701T), isolated from a smear-ripened cheese.</title>
        <authorList>
            <consortium name="US DOE Joint Genome Institute (JGI-PGF)"/>
            <person name="Walter F."/>
            <person name="Albersmeier A."/>
            <person name="Kalinowski J."/>
            <person name="Ruckert C."/>
        </authorList>
    </citation>
    <scope>NUCLEOTIDE SEQUENCE</scope>
    <source>
        <strain evidence="3">CGMCC 1.15425</strain>
    </source>
</reference>
<dbReference type="RefSeq" id="WP_229694689.1">
    <property type="nucleotide sequence ID" value="NZ_BMIY01000012.1"/>
</dbReference>
<proteinExistence type="predicted"/>
<accession>A0A916QNK3</accession>
<feature type="signal peptide" evidence="1">
    <location>
        <begin position="1"/>
        <end position="42"/>
    </location>
</feature>
<comment type="caution">
    <text evidence="3">The sequence shown here is derived from an EMBL/GenBank/DDBJ whole genome shotgun (WGS) entry which is preliminary data.</text>
</comment>
<dbReference type="Proteomes" id="UP000627715">
    <property type="component" value="Unassembled WGS sequence"/>
</dbReference>
<feature type="domain" description="NIPSNAP" evidence="2">
    <location>
        <begin position="50"/>
        <end position="154"/>
    </location>
</feature>
<feature type="chain" id="PRO_5037642206" description="NIPSNAP domain-containing protein" evidence="1">
    <location>
        <begin position="43"/>
        <end position="157"/>
    </location>
</feature>
<keyword evidence="1" id="KW-0732">Signal</keyword>
<evidence type="ECO:0000313" key="4">
    <source>
        <dbReference type="Proteomes" id="UP000627715"/>
    </source>
</evidence>
<protein>
    <recommendedName>
        <fullName evidence="2">NIPSNAP domain-containing protein</fullName>
    </recommendedName>
</protein>
<evidence type="ECO:0000256" key="1">
    <source>
        <dbReference type="SAM" id="SignalP"/>
    </source>
</evidence>
<evidence type="ECO:0000259" key="2">
    <source>
        <dbReference type="Pfam" id="PF07978"/>
    </source>
</evidence>
<organism evidence="3 4">
    <name type="scientific">Pseudohongiella nitratireducens</name>
    <dbReference type="NCBI Taxonomy" id="1768907"/>
    <lineage>
        <taxon>Bacteria</taxon>
        <taxon>Pseudomonadati</taxon>
        <taxon>Pseudomonadota</taxon>
        <taxon>Gammaproteobacteria</taxon>
        <taxon>Pseudomonadales</taxon>
        <taxon>Pseudohongiellaceae</taxon>
        <taxon>Pseudohongiella</taxon>
    </lineage>
</organism>
<dbReference type="PROSITE" id="PS51257">
    <property type="entry name" value="PROKAR_LIPOPROTEIN"/>
    <property type="match status" value="1"/>
</dbReference>
<dbReference type="SUPFAM" id="SSF54909">
    <property type="entry name" value="Dimeric alpha+beta barrel"/>
    <property type="match status" value="1"/>
</dbReference>
<gene>
    <name evidence="3" type="ORF">GCM10011403_26630</name>
</gene>
<dbReference type="InterPro" id="IPR012577">
    <property type="entry name" value="NIPSNAP"/>
</dbReference>
<evidence type="ECO:0000313" key="3">
    <source>
        <dbReference type="EMBL" id="GFZ81859.1"/>
    </source>
</evidence>
<name>A0A916QNK3_9GAMM</name>
<dbReference type="InterPro" id="IPR011008">
    <property type="entry name" value="Dimeric_a/b-barrel"/>
</dbReference>
<dbReference type="EMBL" id="BMIY01000012">
    <property type="protein sequence ID" value="GFZ81859.1"/>
    <property type="molecule type" value="Genomic_DNA"/>
</dbReference>
<keyword evidence="4" id="KW-1185">Reference proteome</keyword>
<dbReference type="Pfam" id="PF07978">
    <property type="entry name" value="NIPSNAP"/>
    <property type="match status" value="1"/>
</dbReference>
<reference evidence="3" key="2">
    <citation type="submission" date="2020-09" db="EMBL/GenBank/DDBJ databases">
        <authorList>
            <person name="Sun Q."/>
            <person name="Zhou Y."/>
        </authorList>
    </citation>
    <scope>NUCLEOTIDE SEQUENCE</scope>
    <source>
        <strain evidence="3">CGMCC 1.15425</strain>
    </source>
</reference>
<dbReference type="Gene3D" id="3.30.70.100">
    <property type="match status" value="1"/>
</dbReference>